<feature type="transmembrane region" description="Helical" evidence="1">
    <location>
        <begin position="52"/>
        <end position="72"/>
    </location>
</feature>
<feature type="non-terminal residue" evidence="2">
    <location>
        <position position="1"/>
    </location>
</feature>
<name>A0A382KN29_9ZZZZ</name>
<sequence>MSVLNWKVSPPFYYGWIIMIMVAVGTFAATGLTQLVLGGIQTFILDDTQWRGSSLAFAVTLGTWVSGMTSPFM</sequence>
<reference evidence="2" key="1">
    <citation type="submission" date="2018-05" db="EMBL/GenBank/DDBJ databases">
        <authorList>
            <person name="Lanie J.A."/>
            <person name="Ng W.-L."/>
            <person name="Kazmierczak K.M."/>
            <person name="Andrzejewski T.M."/>
            <person name="Davidsen T.M."/>
            <person name="Wayne K.J."/>
            <person name="Tettelin H."/>
            <person name="Glass J.I."/>
            <person name="Rusch D."/>
            <person name="Podicherti R."/>
            <person name="Tsui H.-C.T."/>
            <person name="Winkler M.E."/>
        </authorList>
    </citation>
    <scope>NUCLEOTIDE SEQUENCE</scope>
</reference>
<dbReference type="EMBL" id="UINC01080924">
    <property type="protein sequence ID" value="SVC24317.1"/>
    <property type="molecule type" value="Genomic_DNA"/>
</dbReference>
<accession>A0A382KN29</accession>
<protein>
    <recommendedName>
        <fullName evidence="3">Major facilitator superfamily (MFS) profile domain-containing protein</fullName>
    </recommendedName>
</protein>
<organism evidence="2">
    <name type="scientific">marine metagenome</name>
    <dbReference type="NCBI Taxonomy" id="408172"/>
    <lineage>
        <taxon>unclassified sequences</taxon>
        <taxon>metagenomes</taxon>
        <taxon>ecological metagenomes</taxon>
    </lineage>
</organism>
<feature type="non-terminal residue" evidence="2">
    <location>
        <position position="73"/>
    </location>
</feature>
<keyword evidence="1" id="KW-1133">Transmembrane helix</keyword>
<feature type="transmembrane region" description="Helical" evidence="1">
    <location>
        <begin position="12"/>
        <end position="40"/>
    </location>
</feature>
<dbReference type="AlphaFoldDB" id="A0A382KN29"/>
<keyword evidence="1" id="KW-0812">Transmembrane</keyword>
<gene>
    <name evidence="2" type="ORF">METZ01_LOCUS277171</name>
</gene>
<proteinExistence type="predicted"/>
<evidence type="ECO:0000313" key="2">
    <source>
        <dbReference type="EMBL" id="SVC24317.1"/>
    </source>
</evidence>
<evidence type="ECO:0000256" key="1">
    <source>
        <dbReference type="SAM" id="Phobius"/>
    </source>
</evidence>
<evidence type="ECO:0008006" key="3">
    <source>
        <dbReference type="Google" id="ProtNLM"/>
    </source>
</evidence>
<keyword evidence="1" id="KW-0472">Membrane</keyword>